<evidence type="ECO:0000256" key="5">
    <source>
        <dbReference type="PROSITE-ProRule" id="PRU01191"/>
    </source>
</evidence>
<evidence type="ECO:0000256" key="2">
    <source>
        <dbReference type="ARBA" id="ARBA00023015"/>
    </source>
</evidence>
<dbReference type="AlphaFoldDB" id="A0AAN9F7M3"/>
<keyword evidence="3" id="KW-0804">Transcription</keyword>
<reference evidence="6 7" key="1">
    <citation type="submission" date="2024-01" db="EMBL/GenBank/DDBJ databases">
        <title>The genomes of 5 underutilized Papilionoideae crops provide insights into root nodulation and disease resistance.</title>
        <authorList>
            <person name="Yuan L."/>
        </authorList>
    </citation>
    <scope>NUCLEOTIDE SEQUENCE [LARGE SCALE GENOMIC DNA]</scope>
    <source>
        <strain evidence="6">LY-2023</strain>
        <tissue evidence="6">Leaf</tissue>
    </source>
</reference>
<accession>A0AAN9F7M3</accession>
<dbReference type="EMBL" id="JAYKXN010000007">
    <property type="protein sequence ID" value="KAK7271437.1"/>
    <property type="molecule type" value="Genomic_DNA"/>
</dbReference>
<protein>
    <recommendedName>
        <fullName evidence="8">DELLA protein</fullName>
    </recommendedName>
</protein>
<name>A0AAN9F7M3_CLITE</name>
<evidence type="ECO:0000256" key="4">
    <source>
        <dbReference type="ARBA" id="ARBA00023242"/>
    </source>
</evidence>
<keyword evidence="7" id="KW-1185">Reference proteome</keyword>
<feature type="region of interest" description="SAW" evidence="5">
    <location>
        <begin position="97"/>
        <end position="171"/>
    </location>
</feature>
<dbReference type="PROSITE" id="PS50985">
    <property type="entry name" value="GRAS"/>
    <property type="match status" value="1"/>
</dbReference>
<dbReference type="PANTHER" id="PTHR31636">
    <property type="entry name" value="OSJNBA0084A10.13 PROTEIN-RELATED"/>
    <property type="match status" value="1"/>
</dbReference>
<organism evidence="6 7">
    <name type="scientific">Clitoria ternatea</name>
    <name type="common">Butterfly pea</name>
    <dbReference type="NCBI Taxonomy" id="43366"/>
    <lineage>
        <taxon>Eukaryota</taxon>
        <taxon>Viridiplantae</taxon>
        <taxon>Streptophyta</taxon>
        <taxon>Embryophyta</taxon>
        <taxon>Tracheophyta</taxon>
        <taxon>Spermatophyta</taxon>
        <taxon>Magnoliopsida</taxon>
        <taxon>eudicotyledons</taxon>
        <taxon>Gunneridae</taxon>
        <taxon>Pentapetalae</taxon>
        <taxon>rosids</taxon>
        <taxon>fabids</taxon>
        <taxon>Fabales</taxon>
        <taxon>Fabaceae</taxon>
        <taxon>Papilionoideae</taxon>
        <taxon>50 kb inversion clade</taxon>
        <taxon>NPAAA clade</taxon>
        <taxon>indigoferoid/millettioid clade</taxon>
        <taxon>Phaseoleae</taxon>
        <taxon>Clitoria</taxon>
    </lineage>
</organism>
<evidence type="ECO:0000313" key="6">
    <source>
        <dbReference type="EMBL" id="KAK7271437.1"/>
    </source>
</evidence>
<evidence type="ECO:0008006" key="8">
    <source>
        <dbReference type="Google" id="ProtNLM"/>
    </source>
</evidence>
<keyword evidence="2" id="KW-0805">Transcription regulation</keyword>
<sequence length="172" mass="19799">MLGKQKKNLPLSLCDSSSSNKMVNFLKGMWKLRPRVMVVTEQESNVNGSSLAERVDKVLEFYGVLFKCLERSVPEAVVERIMMERGVLGEEIKNIVGCEGVERKERHEKLESWIPRLELAGFVRVPIGYEEMMLAGKELLAYGNEYMLHQENKCLFVKWNDKPLFSVSAWKV</sequence>
<comment type="subcellular location">
    <subcellularLocation>
        <location evidence="1">Nucleus</location>
    </subcellularLocation>
</comment>
<evidence type="ECO:0000256" key="3">
    <source>
        <dbReference type="ARBA" id="ARBA00023163"/>
    </source>
</evidence>
<dbReference type="InterPro" id="IPR005202">
    <property type="entry name" value="TF_GRAS"/>
</dbReference>
<gene>
    <name evidence="6" type="ORF">RJT34_27344</name>
</gene>
<evidence type="ECO:0000313" key="7">
    <source>
        <dbReference type="Proteomes" id="UP001359559"/>
    </source>
</evidence>
<dbReference type="Proteomes" id="UP001359559">
    <property type="component" value="Unassembled WGS sequence"/>
</dbReference>
<keyword evidence="4" id="KW-0539">Nucleus</keyword>
<dbReference type="GO" id="GO:0005634">
    <property type="term" value="C:nucleus"/>
    <property type="evidence" value="ECO:0007669"/>
    <property type="project" value="UniProtKB-SubCell"/>
</dbReference>
<evidence type="ECO:0000256" key="1">
    <source>
        <dbReference type="ARBA" id="ARBA00004123"/>
    </source>
</evidence>
<comment type="caution">
    <text evidence="5">Lacks conserved residue(s) required for the propagation of feature annotation.</text>
</comment>
<comment type="caution">
    <text evidence="6">The sequence shown here is derived from an EMBL/GenBank/DDBJ whole genome shotgun (WGS) entry which is preliminary data.</text>
</comment>
<proteinExistence type="inferred from homology"/>
<comment type="similarity">
    <text evidence="5">Belongs to the GRAS family.</text>
</comment>
<dbReference type="Pfam" id="PF03514">
    <property type="entry name" value="GRAS"/>
    <property type="match status" value="1"/>
</dbReference>